<keyword evidence="2" id="KW-1185">Reference proteome</keyword>
<dbReference type="Proteomes" id="UP001196413">
    <property type="component" value="Unassembled WGS sequence"/>
</dbReference>
<proteinExistence type="predicted"/>
<evidence type="ECO:0000313" key="2">
    <source>
        <dbReference type="Proteomes" id="UP001196413"/>
    </source>
</evidence>
<dbReference type="AlphaFoldDB" id="A0AAD5MBJ6"/>
<accession>A0AAD5MBJ6</accession>
<protein>
    <submittedName>
        <fullName evidence="1">Uncharacterized protein</fullName>
    </submittedName>
</protein>
<gene>
    <name evidence="1" type="ORF">KIN20_000636</name>
</gene>
<evidence type="ECO:0000313" key="1">
    <source>
        <dbReference type="EMBL" id="KAJ1345982.1"/>
    </source>
</evidence>
<organism evidence="1 2">
    <name type="scientific">Parelaphostrongylus tenuis</name>
    <name type="common">Meningeal worm</name>
    <dbReference type="NCBI Taxonomy" id="148309"/>
    <lineage>
        <taxon>Eukaryota</taxon>
        <taxon>Metazoa</taxon>
        <taxon>Ecdysozoa</taxon>
        <taxon>Nematoda</taxon>
        <taxon>Chromadorea</taxon>
        <taxon>Rhabditida</taxon>
        <taxon>Rhabditina</taxon>
        <taxon>Rhabditomorpha</taxon>
        <taxon>Strongyloidea</taxon>
        <taxon>Metastrongylidae</taxon>
        <taxon>Parelaphostrongylus</taxon>
    </lineage>
</organism>
<dbReference type="EMBL" id="JAHQIW010000090">
    <property type="protein sequence ID" value="KAJ1345982.1"/>
    <property type="molecule type" value="Genomic_DNA"/>
</dbReference>
<sequence>MNGLQGFAMEILIWPIDQDPEDRMKLIEKQSLKRLKKIRTGDLTDNFQCPDYQIRKIMKDAGKKWRKAIGLLKNTSINVL</sequence>
<comment type="caution">
    <text evidence="1">The sequence shown here is derived from an EMBL/GenBank/DDBJ whole genome shotgun (WGS) entry which is preliminary data.</text>
</comment>
<name>A0AAD5MBJ6_PARTN</name>
<reference evidence="1" key="1">
    <citation type="submission" date="2021-06" db="EMBL/GenBank/DDBJ databases">
        <title>Parelaphostrongylus tenuis whole genome reference sequence.</title>
        <authorList>
            <person name="Garwood T.J."/>
            <person name="Larsen P.A."/>
            <person name="Fountain-Jones N.M."/>
            <person name="Garbe J.R."/>
            <person name="Macchietto M.G."/>
            <person name="Kania S.A."/>
            <person name="Gerhold R.W."/>
            <person name="Richards J.E."/>
            <person name="Wolf T.M."/>
        </authorList>
    </citation>
    <scope>NUCLEOTIDE SEQUENCE</scope>
    <source>
        <strain evidence="1">MNPRO001-30</strain>
        <tissue evidence="1">Meninges</tissue>
    </source>
</reference>